<comment type="caution">
    <text evidence="1">The sequence shown here is derived from an EMBL/GenBank/DDBJ whole genome shotgun (WGS) entry which is preliminary data.</text>
</comment>
<proteinExistence type="predicted"/>
<reference evidence="1 2" key="1">
    <citation type="submission" date="2024-09" db="EMBL/GenBank/DDBJ databases">
        <authorList>
            <person name="Sun Q."/>
            <person name="Mori K."/>
        </authorList>
    </citation>
    <scope>NUCLEOTIDE SEQUENCE [LARGE SCALE GENOMIC DNA]</scope>
    <source>
        <strain evidence="1 2">KCTC 23315</strain>
    </source>
</reference>
<evidence type="ECO:0000313" key="2">
    <source>
        <dbReference type="Proteomes" id="UP001589813"/>
    </source>
</evidence>
<dbReference type="EMBL" id="JBHLXP010000001">
    <property type="protein sequence ID" value="MFC0047160.1"/>
    <property type="molecule type" value="Genomic_DNA"/>
</dbReference>
<dbReference type="RefSeq" id="WP_377240150.1">
    <property type="nucleotide sequence ID" value="NZ_JBHLXP010000001.1"/>
</dbReference>
<keyword evidence="2" id="KW-1185">Reference proteome</keyword>
<name>A0ABV6B8G6_9GAMM</name>
<organism evidence="1 2">
    <name type="scientific">Rheinheimera tilapiae</name>
    <dbReference type="NCBI Taxonomy" id="875043"/>
    <lineage>
        <taxon>Bacteria</taxon>
        <taxon>Pseudomonadati</taxon>
        <taxon>Pseudomonadota</taxon>
        <taxon>Gammaproteobacteria</taxon>
        <taxon>Chromatiales</taxon>
        <taxon>Chromatiaceae</taxon>
        <taxon>Rheinheimera</taxon>
    </lineage>
</organism>
<dbReference type="Proteomes" id="UP001589813">
    <property type="component" value="Unassembled WGS sequence"/>
</dbReference>
<protein>
    <submittedName>
        <fullName evidence="1">Ribonucleotide reductase subunit alpha</fullName>
    </submittedName>
</protein>
<gene>
    <name evidence="1" type="ORF">ACFFJP_02510</name>
</gene>
<accession>A0ABV6B8G6</accession>
<evidence type="ECO:0000313" key="1">
    <source>
        <dbReference type="EMBL" id="MFC0047160.1"/>
    </source>
</evidence>
<sequence>MSCAHHHHPKSVTSEPLIDSYASFIAIANAQQEPQRLLWVFARAELPNGYTEAQKQHFTQGQGGALEPVLCVDKLPSEVTDFANLVTESAETGIEWDIAFVASMSGRAGIAPNSDEAIQPMRLMLNKIQSGIIAEFLTFDKKGELVSLS</sequence>